<dbReference type="EMBL" id="BPLQ01012583">
    <property type="protein sequence ID" value="GIY66369.1"/>
    <property type="molecule type" value="Genomic_DNA"/>
</dbReference>
<dbReference type="Proteomes" id="UP001054837">
    <property type="component" value="Unassembled WGS sequence"/>
</dbReference>
<proteinExistence type="predicted"/>
<accession>A0AAV4V8M7</accession>
<evidence type="ECO:0000313" key="1">
    <source>
        <dbReference type="EMBL" id="GIY66369.1"/>
    </source>
</evidence>
<comment type="caution">
    <text evidence="1">The sequence shown here is derived from an EMBL/GenBank/DDBJ whole genome shotgun (WGS) entry which is preliminary data.</text>
</comment>
<dbReference type="AlphaFoldDB" id="A0AAV4V8M7"/>
<sequence length="92" mass="10834">MDMSMNYDDRTKLKHHCSLRFNPSTFRRNVYNIHCTCKRVTAHTADGLKNCIQAFGDASNVYLIQSRTQKPWVKNKTVFIHYTTMKISDFKD</sequence>
<protein>
    <submittedName>
        <fullName evidence="1">Uncharacterized protein</fullName>
    </submittedName>
</protein>
<name>A0AAV4V8M7_9ARAC</name>
<organism evidence="1 2">
    <name type="scientific">Caerostris darwini</name>
    <dbReference type="NCBI Taxonomy" id="1538125"/>
    <lineage>
        <taxon>Eukaryota</taxon>
        <taxon>Metazoa</taxon>
        <taxon>Ecdysozoa</taxon>
        <taxon>Arthropoda</taxon>
        <taxon>Chelicerata</taxon>
        <taxon>Arachnida</taxon>
        <taxon>Araneae</taxon>
        <taxon>Araneomorphae</taxon>
        <taxon>Entelegynae</taxon>
        <taxon>Araneoidea</taxon>
        <taxon>Araneidae</taxon>
        <taxon>Caerostris</taxon>
    </lineage>
</organism>
<keyword evidence="2" id="KW-1185">Reference proteome</keyword>
<evidence type="ECO:0000313" key="2">
    <source>
        <dbReference type="Proteomes" id="UP001054837"/>
    </source>
</evidence>
<reference evidence="1 2" key="1">
    <citation type="submission" date="2021-06" db="EMBL/GenBank/DDBJ databases">
        <title>Caerostris darwini draft genome.</title>
        <authorList>
            <person name="Kono N."/>
            <person name="Arakawa K."/>
        </authorList>
    </citation>
    <scope>NUCLEOTIDE SEQUENCE [LARGE SCALE GENOMIC DNA]</scope>
</reference>
<gene>
    <name evidence="1" type="ORF">CDAR_22531</name>
</gene>